<dbReference type="InterPro" id="IPR001357">
    <property type="entry name" value="BRCT_dom"/>
</dbReference>
<dbReference type="FunFam" id="3.30.479.30:FF:000001">
    <property type="entry name" value="Prohibitin 2"/>
    <property type="match status" value="1"/>
</dbReference>
<evidence type="ECO:0000256" key="2">
    <source>
        <dbReference type="SAM" id="MobiDB-lite"/>
    </source>
</evidence>
<dbReference type="InterPro" id="IPR001107">
    <property type="entry name" value="Band_7"/>
</dbReference>
<dbReference type="PROSITE" id="PS50969">
    <property type="entry name" value="FCP1"/>
    <property type="match status" value="1"/>
</dbReference>
<dbReference type="PANTHER" id="PTHR23222:SF0">
    <property type="entry name" value="PROHIBITIN 1"/>
    <property type="match status" value="1"/>
</dbReference>
<comment type="caution">
    <text evidence="5">The sequence shown here is derived from an EMBL/GenBank/DDBJ whole genome shotgun (WGS) entry which is preliminary data.</text>
</comment>
<dbReference type="InterPro" id="IPR036013">
    <property type="entry name" value="Band_7/SPFH_dom_sf"/>
</dbReference>
<dbReference type="PROSITE" id="PS50172">
    <property type="entry name" value="BRCT"/>
    <property type="match status" value="1"/>
</dbReference>
<dbReference type="GO" id="GO:0005739">
    <property type="term" value="C:mitochondrion"/>
    <property type="evidence" value="ECO:0007669"/>
    <property type="project" value="TreeGrafter"/>
</dbReference>
<dbReference type="Gene3D" id="3.40.50.10190">
    <property type="entry name" value="BRCT domain"/>
    <property type="match status" value="1"/>
</dbReference>
<name>A0A1J4ML50_9CRYT</name>
<dbReference type="SMART" id="SM00292">
    <property type="entry name" value="BRCT"/>
    <property type="match status" value="1"/>
</dbReference>
<dbReference type="AlphaFoldDB" id="A0A1J4ML50"/>
<dbReference type="Pfam" id="PF00533">
    <property type="entry name" value="BRCT"/>
    <property type="match status" value="1"/>
</dbReference>
<dbReference type="CDD" id="cd03401">
    <property type="entry name" value="SPFH_prohibitin"/>
    <property type="match status" value="1"/>
</dbReference>
<dbReference type="RefSeq" id="XP_028876116.1">
    <property type="nucleotide sequence ID" value="XM_029020109.1"/>
</dbReference>
<feature type="domain" description="FCP1 homology" evidence="4">
    <location>
        <begin position="169"/>
        <end position="346"/>
    </location>
</feature>
<comment type="similarity">
    <text evidence="1">Belongs to the prohibitin family.</text>
</comment>
<feature type="compositionally biased region" description="Basic and acidic residues" evidence="2">
    <location>
        <begin position="51"/>
        <end position="74"/>
    </location>
</feature>
<dbReference type="CDD" id="cd17729">
    <property type="entry name" value="BRCT_CTDP1"/>
    <property type="match status" value="1"/>
</dbReference>
<feature type="region of interest" description="Disordered" evidence="2">
    <location>
        <begin position="45"/>
        <end position="86"/>
    </location>
</feature>
<dbReference type="Gene3D" id="3.40.50.1000">
    <property type="entry name" value="HAD superfamily/HAD-like"/>
    <property type="match status" value="1"/>
</dbReference>
<dbReference type="InterPro" id="IPR036412">
    <property type="entry name" value="HAD-like_sf"/>
</dbReference>
<dbReference type="Pfam" id="PF01145">
    <property type="entry name" value="Band_7"/>
    <property type="match status" value="1"/>
</dbReference>
<dbReference type="Pfam" id="PF03031">
    <property type="entry name" value="NIF"/>
    <property type="match status" value="1"/>
</dbReference>
<dbReference type="SUPFAM" id="SSF52113">
    <property type="entry name" value="BRCT domain"/>
    <property type="match status" value="1"/>
</dbReference>
<dbReference type="PANTHER" id="PTHR23222">
    <property type="entry name" value="PROHIBITIN"/>
    <property type="match status" value="1"/>
</dbReference>
<keyword evidence="6" id="KW-1185">Reference proteome</keyword>
<dbReference type="InterPro" id="IPR000163">
    <property type="entry name" value="Prohibitin"/>
</dbReference>
<evidence type="ECO:0000256" key="1">
    <source>
        <dbReference type="ARBA" id="ARBA00009658"/>
    </source>
</evidence>
<accession>A0A1J4ML50</accession>
<dbReference type="InterPro" id="IPR023214">
    <property type="entry name" value="HAD_sf"/>
</dbReference>
<feature type="domain" description="BRCT" evidence="3">
    <location>
        <begin position="413"/>
        <end position="503"/>
    </location>
</feature>
<dbReference type="InterPro" id="IPR004274">
    <property type="entry name" value="FCP1_dom"/>
</dbReference>
<feature type="compositionally biased region" description="Polar residues" evidence="2">
    <location>
        <begin position="75"/>
        <end position="85"/>
    </location>
</feature>
<protein>
    <submittedName>
        <fullName evidence="5">NLI interacting factor</fullName>
    </submittedName>
</protein>
<organism evidence="5 6">
    <name type="scientific">Cryptosporidium ubiquitum</name>
    <dbReference type="NCBI Taxonomy" id="857276"/>
    <lineage>
        <taxon>Eukaryota</taxon>
        <taxon>Sar</taxon>
        <taxon>Alveolata</taxon>
        <taxon>Apicomplexa</taxon>
        <taxon>Conoidasida</taxon>
        <taxon>Coccidia</taxon>
        <taxon>Eucoccidiorida</taxon>
        <taxon>Eimeriorina</taxon>
        <taxon>Cryptosporidiidae</taxon>
        <taxon>Cryptosporidium</taxon>
    </lineage>
</organism>
<reference evidence="5 6" key="1">
    <citation type="submission" date="2016-10" db="EMBL/GenBank/DDBJ databases">
        <title>Reductive evolution of mitochondrial metabolism and differential evolution of invasion-related proteins in Cryptosporidium.</title>
        <authorList>
            <person name="Liu S."/>
            <person name="Roellig D.M."/>
            <person name="Guo Y."/>
            <person name="Li N."/>
            <person name="Frace M.A."/>
            <person name="Tang K."/>
            <person name="Zhang L."/>
            <person name="Feng Y."/>
            <person name="Xiao L."/>
        </authorList>
    </citation>
    <scope>NUCLEOTIDE SEQUENCE [LARGE SCALE GENOMIC DNA]</scope>
    <source>
        <strain evidence="5">39726</strain>
    </source>
</reference>
<dbReference type="SMART" id="SM00577">
    <property type="entry name" value="CPDc"/>
    <property type="match status" value="1"/>
</dbReference>
<dbReference type="VEuPathDB" id="CryptoDB:cubi_03096"/>
<evidence type="ECO:0000313" key="5">
    <source>
        <dbReference type="EMBL" id="OII74986.1"/>
    </source>
</evidence>
<dbReference type="SUPFAM" id="SSF56784">
    <property type="entry name" value="HAD-like"/>
    <property type="match status" value="1"/>
</dbReference>
<dbReference type="InterPro" id="IPR036420">
    <property type="entry name" value="BRCT_dom_sf"/>
</dbReference>
<evidence type="ECO:0000313" key="6">
    <source>
        <dbReference type="Proteomes" id="UP000186176"/>
    </source>
</evidence>
<proteinExistence type="inferred from homology"/>
<dbReference type="SMART" id="SM00244">
    <property type="entry name" value="PHB"/>
    <property type="match status" value="1"/>
</dbReference>
<dbReference type="SUPFAM" id="SSF117892">
    <property type="entry name" value="Band 7/SPFH domain"/>
    <property type="match status" value="1"/>
</dbReference>
<dbReference type="Gene3D" id="3.30.479.30">
    <property type="entry name" value="Band 7 domain"/>
    <property type="match status" value="1"/>
</dbReference>
<dbReference type="Proteomes" id="UP000186176">
    <property type="component" value="Unassembled WGS sequence"/>
</dbReference>
<dbReference type="GO" id="GO:0016020">
    <property type="term" value="C:membrane"/>
    <property type="evidence" value="ECO:0007669"/>
    <property type="project" value="InterPro"/>
</dbReference>
<dbReference type="GeneID" id="39979888"/>
<evidence type="ECO:0000259" key="4">
    <source>
        <dbReference type="PROSITE" id="PS50969"/>
    </source>
</evidence>
<dbReference type="CDD" id="cd07521">
    <property type="entry name" value="HAD_FCP1-like"/>
    <property type="match status" value="1"/>
</dbReference>
<dbReference type="PRINTS" id="PR00679">
    <property type="entry name" value="PROHIBITIN"/>
</dbReference>
<gene>
    <name evidence="5" type="ORF">cubi_03096</name>
</gene>
<sequence>MNFNTNMVPLPIADCSMYSSTLLNENGEFSPEKLRKELLRANEALLSSGQQKRESKQIKSRFGEKPPDLDESVRKGSNSSTSGSFADQIIDEASPYEDDYDPFSDPVCVSDQFVSGSPVGQFPLSRFTNSKYSRELDSTGAINSGKLQNSNAVLPDDAHLASTVPKDYLAQNKLVAILDLDNTLLHAYNSTKIGCNINLEDFISSSGDPEMYKFVLPQDLNTPYYLKLRPGVREFLNTIAPYYIMGICTNATREYADVIRAVLDPQRDKFGDRIVARESVDGRDTQKDFRKICVDVETRAIVLLDDRSDVWDSSLESQVVKAQTYEYFEQRKDALKSHYPPLSSGANSISANSSAPGDILSAALSSLSNASGGNSIADYDRHLDYLIRVFKELHTRFFQNPETASVGEILKKMRSEILENCTICFTGFLKADEKPIVKGLPSNWGDSQADAESAAIRLGASIEENLEPLATHLVVQKTNTAKFHQAKNNPNVKIVHTLWLWACDGQWQHVSEDLFEGESLSDKFNQSTVLRPWNVHWEILAQKEGKTGIHSLKFRLTSEPSSNTNIKEYQHPAAWRQSCGARIWSPREVVTWSCLYNRAISTIPMSFMFNVDGGEKAVMFNRFGGGVSPRPISEGTHFFLPWFQIPFIYDVRVKPKVINTTTGTKDLQMVNLSLRLLFRPSTEFLPRLHQNLGPEYDDKVLPSIGNEILKAVVAKYDAESLLTQREKVSREIRESIMQRTKQFDIIMEDVAITHLTYGKEFEKAIEEKQVAQQDAERVKFIVQKAEYEKQAAIIRASGEAQAAEMISKAVSDSGWGIVDVRRLDGARDIVENLGKSEKVTFIQGDQQHLHLKL</sequence>
<evidence type="ECO:0000259" key="3">
    <source>
        <dbReference type="PROSITE" id="PS50172"/>
    </source>
</evidence>
<dbReference type="OrthoDB" id="10249888at2759"/>
<dbReference type="EMBL" id="LRBP01000006">
    <property type="protein sequence ID" value="OII74986.1"/>
    <property type="molecule type" value="Genomic_DNA"/>
</dbReference>
<dbReference type="GO" id="GO:0007005">
    <property type="term" value="P:mitochondrion organization"/>
    <property type="evidence" value="ECO:0007669"/>
    <property type="project" value="TreeGrafter"/>
</dbReference>